<dbReference type="EMBL" id="CP003014">
    <property type="protein sequence ID" value="AEO71555.1"/>
    <property type="molecule type" value="Genomic_DNA"/>
</dbReference>
<protein>
    <submittedName>
        <fullName evidence="1">Uncharacterized protein</fullName>
    </submittedName>
</protein>
<sequence length="103" mass="11603">MAKWDNIRDDLFEAIIQVMGTINKEQQTEIVNIMRAKGHDMGWNAIRYTPVTMGRTLQNWDGETHEAVLVALVEHMKPTGSDWSAVVASLRPKGYTFTEGALV</sequence>
<dbReference type="RefSeq" id="XP_003657891.1">
    <property type="nucleotide sequence ID" value="XM_003657843.1"/>
</dbReference>
<evidence type="ECO:0000313" key="1">
    <source>
        <dbReference type="EMBL" id="AEO71555.1"/>
    </source>
</evidence>
<dbReference type="eggNOG" id="ENOG502T6YS">
    <property type="taxonomic scope" value="Eukaryota"/>
</dbReference>
<name>G2RI93_THETT</name>
<reference evidence="1 2" key="1">
    <citation type="journal article" date="2011" name="Nat. Biotechnol.">
        <title>Comparative genomic analysis of the thermophilic biomass-degrading fungi Myceliophthora thermophila and Thielavia terrestris.</title>
        <authorList>
            <person name="Berka R.M."/>
            <person name="Grigoriev I.V."/>
            <person name="Otillar R."/>
            <person name="Salamov A."/>
            <person name="Grimwood J."/>
            <person name="Reid I."/>
            <person name="Ishmael N."/>
            <person name="John T."/>
            <person name="Darmond C."/>
            <person name="Moisan M.-C."/>
            <person name="Henrissat B."/>
            <person name="Coutinho P.M."/>
            <person name="Lombard V."/>
            <person name="Natvig D.O."/>
            <person name="Lindquist E."/>
            <person name="Schmutz J."/>
            <person name="Lucas S."/>
            <person name="Harris P."/>
            <person name="Powlowski J."/>
            <person name="Bellemare A."/>
            <person name="Taylor D."/>
            <person name="Butler G."/>
            <person name="de Vries R.P."/>
            <person name="Allijn I.E."/>
            <person name="van den Brink J."/>
            <person name="Ushinsky S."/>
            <person name="Storms R."/>
            <person name="Powell A.J."/>
            <person name="Paulsen I.T."/>
            <person name="Elbourne L.D.H."/>
            <person name="Baker S.E."/>
            <person name="Magnuson J."/>
            <person name="LaBoissiere S."/>
            <person name="Clutterbuck A.J."/>
            <person name="Martinez D."/>
            <person name="Wogulis M."/>
            <person name="de Leon A.L."/>
            <person name="Rey M.W."/>
            <person name="Tsang A."/>
        </authorList>
    </citation>
    <scope>NUCLEOTIDE SEQUENCE [LARGE SCALE GENOMIC DNA]</scope>
    <source>
        <strain evidence="2">ATCC 38088 / NRRL 8126</strain>
    </source>
</reference>
<dbReference type="Proteomes" id="UP000008181">
    <property type="component" value="Chromosome 6"/>
</dbReference>
<dbReference type="HOGENOM" id="CLU_2183651_0_0_1"/>
<keyword evidence="2" id="KW-1185">Reference proteome</keyword>
<dbReference type="AlphaFoldDB" id="G2RI93"/>
<proteinExistence type="predicted"/>
<feature type="non-terminal residue" evidence="1">
    <location>
        <position position="103"/>
    </location>
</feature>
<organism evidence="1 2">
    <name type="scientific">Thermothielavioides terrestris (strain ATCC 38088 / NRRL 8126)</name>
    <name type="common">Thielavia terrestris</name>
    <dbReference type="NCBI Taxonomy" id="578455"/>
    <lineage>
        <taxon>Eukaryota</taxon>
        <taxon>Fungi</taxon>
        <taxon>Dikarya</taxon>
        <taxon>Ascomycota</taxon>
        <taxon>Pezizomycotina</taxon>
        <taxon>Sordariomycetes</taxon>
        <taxon>Sordariomycetidae</taxon>
        <taxon>Sordariales</taxon>
        <taxon>Chaetomiaceae</taxon>
        <taxon>Thermothielavioides</taxon>
        <taxon>Thermothielavioides terrestris</taxon>
    </lineage>
</organism>
<evidence type="ECO:0000313" key="2">
    <source>
        <dbReference type="Proteomes" id="UP000008181"/>
    </source>
</evidence>
<dbReference type="GeneID" id="11522127"/>
<accession>G2RI93</accession>
<dbReference type="KEGG" id="ttt:THITE_32594"/>
<gene>
    <name evidence="1" type="ORF">THITE_32594</name>
</gene>
<dbReference type="OrthoDB" id="4777826at2759"/>